<organism evidence="2 3">
    <name type="scientific">Photorhabdus khanii subsp. guanajuatensis</name>
    <dbReference type="NCBI Taxonomy" id="2100166"/>
    <lineage>
        <taxon>Bacteria</taxon>
        <taxon>Pseudomonadati</taxon>
        <taxon>Pseudomonadota</taxon>
        <taxon>Gammaproteobacteria</taxon>
        <taxon>Enterobacterales</taxon>
        <taxon>Morganellaceae</taxon>
        <taxon>Photorhabdus</taxon>
    </lineage>
</organism>
<reference evidence="2 3" key="1">
    <citation type="journal article" date="2019" name="Int. J. Syst. Evol. Microbiol.">
        <title>Photorhabdus khanii subsp. guanajuatensis subsp. nov., isolated from Heterorhabditis atacamensis, and Photorhabdus luminescens subsp. mexicana subsp. nov., isolated from Heterorhabditis mexicana entomopathogenic nematodes.</title>
        <authorList>
            <person name="Machado R.A.R."/>
            <person name="Bruno P."/>
            <person name="Arce C.C.M."/>
            <person name="Liechti N."/>
            <person name="Kohler A."/>
            <person name="Bernal J."/>
            <person name="Bruggmann R."/>
            <person name="Turlings T.C.J."/>
        </authorList>
    </citation>
    <scope>NUCLEOTIDE SEQUENCE [LARGE SCALE GENOMIC DNA]</scope>
    <source>
        <strain evidence="2 3">MEX20-17</strain>
    </source>
</reference>
<keyword evidence="1" id="KW-1133">Transmembrane helix</keyword>
<keyword evidence="1" id="KW-0472">Membrane</keyword>
<evidence type="ECO:0000256" key="1">
    <source>
        <dbReference type="SAM" id="Phobius"/>
    </source>
</evidence>
<protein>
    <submittedName>
        <fullName evidence="2">Uncharacterized protein</fullName>
    </submittedName>
</protein>
<keyword evidence="1" id="KW-0812">Transmembrane</keyword>
<evidence type="ECO:0000313" key="2">
    <source>
        <dbReference type="EMBL" id="TDB48172.1"/>
    </source>
</evidence>
<evidence type="ECO:0000313" key="3">
    <source>
        <dbReference type="Proteomes" id="UP000295598"/>
    </source>
</evidence>
<feature type="transmembrane region" description="Helical" evidence="1">
    <location>
        <begin position="44"/>
        <end position="62"/>
    </location>
</feature>
<dbReference type="EMBL" id="PUJY01000046">
    <property type="protein sequence ID" value="TDB48172.1"/>
    <property type="molecule type" value="Genomic_DNA"/>
</dbReference>
<sequence>MRSPKENPVEEYINKKYQDNNKIQAHPKVKRLLDWLKLTAKSDYCNWLVLHTFLYMILVIIII</sequence>
<proteinExistence type="predicted"/>
<dbReference type="AlphaFoldDB" id="A0A4R4J4M3"/>
<accession>A0A4R4J4M3</accession>
<gene>
    <name evidence="2" type="ORF">C5467_19610</name>
</gene>
<comment type="caution">
    <text evidence="2">The sequence shown here is derived from an EMBL/GenBank/DDBJ whole genome shotgun (WGS) entry which is preliminary data.</text>
</comment>
<dbReference type="Proteomes" id="UP000295598">
    <property type="component" value="Unassembled WGS sequence"/>
</dbReference>
<name>A0A4R4J4M3_9GAMM</name>